<proteinExistence type="predicted"/>
<evidence type="ECO:0000313" key="3">
    <source>
        <dbReference type="EMBL" id="CCG83178.1"/>
    </source>
</evidence>
<dbReference type="Proteomes" id="UP000013776">
    <property type="component" value="Unassembled WGS sequence"/>
</dbReference>
<dbReference type="GO" id="GO:0031934">
    <property type="term" value="C:mating-type region heterochromatin"/>
    <property type="evidence" value="ECO:0007669"/>
    <property type="project" value="TreeGrafter"/>
</dbReference>
<feature type="compositionally biased region" description="Polar residues" evidence="1">
    <location>
        <begin position="454"/>
        <end position="472"/>
    </location>
</feature>
<protein>
    <submittedName>
        <fullName evidence="3">Cryptic loci regulator 2</fullName>
    </submittedName>
</protein>
<sequence length="564" mass="62365">MVEYKRIKIEYSDGVAGSAPPHKASLPPKSGSFDYYRSLDTNEIKWARWLKTLGAVLKSETALKENPHEYALADFPENYTLLEHNKYQGEGKKPRTDMYLYGHPSGSRFRSINEFIPHMLWLAKDKQHSPKTCGCKYCPGSGTAPMTSRSRSGKVKPVYTGMSEMGRTQMERASTEAERDLHEYAPVYRIGEVVVKDGHQYIVADSIGEDDPRTLAKALENHTYTLLDVESPHQRLEQVPHAQISPRLAKSNVDTTIEHEVSRSASPIAKFSLQPTATQPTGLPGPCYVGWYLGPEKIYRNDLVRLTPVSNSGAQDILLISHIILDVSANTIKVRGDIFQITDEVVDLSDELREIPATLLDIAKTSGKYVRYVNTPGLEFDIVMADVLGRFYHPSAFSEPLASNQISQVVKGRVSTLPKELVSVINHVFDEIEEDQTIKIGERSAPGAEEAASHESNAGAQVPSITASPTIQQEDDNSLPEGMTSVANGMADQAEHVIDPLLQDIEAEVEVECPPPAKRALVDETETRPRKKATIEAPTTSIVTDDINITNDTPLQVEQMHAVV</sequence>
<dbReference type="InterPro" id="IPR038986">
    <property type="entry name" value="Clr2"/>
</dbReference>
<name>R4XBL7_TAPDE</name>
<dbReference type="PANTHER" id="PTHR38046:SF1">
    <property type="entry name" value="CRYPTIC LOCI REGULATOR 2"/>
    <property type="match status" value="1"/>
</dbReference>
<dbReference type="AlphaFoldDB" id="R4XBL7"/>
<evidence type="ECO:0000259" key="2">
    <source>
        <dbReference type="Pfam" id="PF16761"/>
    </source>
</evidence>
<dbReference type="PANTHER" id="PTHR38046">
    <property type="entry name" value="CRYPTIC LOCI REGULATOR 2"/>
    <property type="match status" value="1"/>
</dbReference>
<evidence type="ECO:0000313" key="4">
    <source>
        <dbReference type="Proteomes" id="UP000013776"/>
    </source>
</evidence>
<gene>
    <name evidence="3" type="ORF">TAPDE_003358</name>
</gene>
<feature type="region of interest" description="Disordered" evidence="1">
    <location>
        <begin position="444"/>
        <end position="482"/>
    </location>
</feature>
<dbReference type="InterPro" id="IPR031915">
    <property type="entry name" value="Clr2_N"/>
</dbReference>
<organism evidence="3 4">
    <name type="scientific">Taphrina deformans (strain PYCC 5710 / ATCC 11124 / CBS 356.35 / IMI 108563 / JCM 9778 / NBRC 8474)</name>
    <name type="common">Peach leaf curl fungus</name>
    <name type="synonym">Lalaria deformans</name>
    <dbReference type="NCBI Taxonomy" id="1097556"/>
    <lineage>
        <taxon>Eukaryota</taxon>
        <taxon>Fungi</taxon>
        <taxon>Dikarya</taxon>
        <taxon>Ascomycota</taxon>
        <taxon>Taphrinomycotina</taxon>
        <taxon>Taphrinomycetes</taxon>
        <taxon>Taphrinales</taxon>
        <taxon>Taphrinaceae</taxon>
        <taxon>Taphrina</taxon>
    </lineage>
</organism>
<comment type="caution">
    <text evidence="3">The sequence shown here is derived from an EMBL/GenBank/DDBJ whole genome shotgun (WGS) entry which is preliminary data.</text>
</comment>
<dbReference type="Pfam" id="PF16761">
    <property type="entry name" value="Clr2_transil"/>
    <property type="match status" value="1"/>
</dbReference>
<dbReference type="eggNOG" id="ENOG502S8EX">
    <property type="taxonomic scope" value="Eukaryota"/>
</dbReference>
<evidence type="ECO:0000256" key="1">
    <source>
        <dbReference type="SAM" id="MobiDB-lite"/>
    </source>
</evidence>
<dbReference type="VEuPathDB" id="FungiDB:TAPDE_003358"/>
<reference evidence="3 4" key="1">
    <citation type="journal article" date="2013" name="MBio">
        <title>Genome sequencing of the plant pathogen Taphrina deformans, the causal agent of peach leaf curl.</title>
        <authorList>
            <person name="Cisse O.H."/>
            <person name="Almeida J.M.G.C.F."/>
            <person name="Fonseca A."/>
            <person name="Kumar A.A."/>
            <person name="Salojaervi J."/>
            <person name="Overmyer K."/>
            <person name="Hauser P.M."/>
            <person name="Pagni M."/>
        </authorList>
    </citation>
    <scope>NUCLEOTIDE SEQUENCE [LARGE SCALE GENOMIC DNA]</scope>
    <source>
        <strain evidence="4">PYCC 5710 / ATCC 11124 / CBS 356.35 / IMI 108563 / JCM 9778 / NBRC 8474</strain>
    </source>
</reference>
<dbReference type="STRING" id="1097556.R4XBL7"/>
<dbReference type="GO" id="GO:0030466">
    <property type="term" value="P:silent mating-type cassette heterochromatin formation"/>
    <property type="evidence" value="ECO:0007669"/>
    <property type="project" value="TreeGrafter"/>
</dbReference>
<dbReference type="GO" id="GO:0070824">
    <property type="term" value="C:SHREC complex"/>
    <property type="evidence" value="ECO:0007669"/>
    <property type="project" value="InterPro"/>
</dbReference>
<feature type="domain" description="Cryptic loci regulator 2 N-terminal" evidence="2">
    <location>
        <begin position="70"/>
        <end position="138"/>
    </location>
</feature>
<dbReference type="EMBL" id="CAHR02000127">
    <property type="protein sequence ID" value="CCG83178.1"/>
    <property type="molecule type" value="Genomic_DNA"/>
</dbReference>
<dbReference type="GO" id="GO:0033553">
    <property type="term" value="C:rDNA heterochromatin"/>
    <property type="evidence" value="ECO:0007669"/>
    <property type="project" value="TreeGrafter"/>
</dbReference>
<accession>R4XBL7</accession>
<keyword evidence="4" id="KW-1185">Reference proteome</keyword>
<dbReference type="OrthoDB" id="2421327at2759"/>